<evidence type="ECO:0000259" key="1">
    <source>
        <dbReference type="Pfam" id="PF00814"/>
    </source>
</evidence>
<feature type="domain" description="Gcp-like" evidence="1">
    <location>
        <begin position="36"/>
        <end position="133"/>
    </location>
</feature>
<protein>
    <submittedName>
        <fullName evidence="2">tRNA (Adenosine(37)-N6)-threonylcarbamoyltransferase complex dimerization subunit type 1 TsaB</fullName>
    </submittedName>
</protein>
<dbReference type="Gene3D" id="3.30.420.40">
    <property type="match status" value="2"/>
</dbReference>
<comment type="caution">
    <text evidence="2">The sequence shown here is derived from an EMBL/GenBank/DDBJ whole genome shotgun (WGS) entry which is preliminary data.</text>
</comment>
<dbReference type="GO" id="GO:0005829">
    <property type="term" value="C:cytosol"/>
    <property type="evidence" value="ECO:0007669"/>
    <property type="project" value="TreeGrafter"/>
</dbReference>
<dbReference type="Proteomes" id="UP000187404">
    <property type="component" value="Unassembled WGS sequence"/>
</dbReference>
<keyword evidence="2" id="KW-0808">Transferase</keyword>
<dbReference type="InterPro" id="IPR043129">
    <property type="entry name" value="ATPase_NBD"/>
</dbReference>
<gene>
    <name evidence="2" type="ORF">BHK98_06460</name>
</gene>
<keyword evidence="3" id="KW-1185">Reference proteome</keyword>
<dbReference type="GO" id="GO:0016740">
    <property type="term" value="F:transferase activity"/>
    <property type="evidence" value="ECO:0007669"/>
    <property type="project" value="UniProtKB-KW"/>
</dbReference>
<accession>A0A1Q9JHP8</accession>
<dbReference type="EMBL" id="MJIE01000001">
    <property type="protein sequence ID" value="OLR55736.1"/>
    <property type="molecule type" value="Genomic_DNA"/>
</dbReference>
<dbReference type="STRING" id="1261640.BHK98_06460"/>
<dbReference type="RefSeq" id="WP_075712727.1">
    <property type="nucleotide sequence ID" value="NZ_MJIE01000001.1"/>
</dbReference>
<dbReference type="GO" id="GO:0002949">
    <property type="term" value="P:tRNA threonylcarbamoyladenosine modification"/>
    <property type="evidence" value="ECO:0007669"/>
    <property type="project" value="InterPro"/>
</dbReference>
<organism evidence="2 3">
    <name type="scientific">Hornefia porci</name>
    <dbReference type="NCBI Taxonomy" id="2652292"/>
    <lineage>
        <taxon>Bacteria</taxon>
        <taxon>Bacillati</taxon>
        <taxon>Bacillota</taxon>
        <taxon>Clostridia</taxon>
        <taxon>Peptostreptococcales</taxon>
        <taxon>Anaerovoracaceae</taxon>
        <taxon>Hornefia</taxon>
    </lineage>
</organism>
<reference evidence="2 3" key="1">
    <citation type="journal article" date="2016" name="Appl. Environ. Microbiol.">
        <title>Function and Phylogeny of Bacterial Butyryl Coenzyme A:Acetate Transferases and Their Diversity in the Proximal Colon of Swine.</title>
        <authorList>
            <person name="Trachsel J."/>
            <person name="Bayles D.O."/>
            <person name="Looft T."/>
            <person name="Levine U.Y."/>
            <person name="Allen H.K."/>
        </authorList>
    </citation>
    <scope>NUCLEOTIDE SEQUENCE [LARGE SCALE GENOMIC DNA]</scope>
    <source>
        <strain evidence="2 3">68-3-10</strain>
    </source>
</reference>
<dbReference type="NCBIfam" id="TIGR03725">
    <property type="entry name" value="T6A_YeaZ"/>
    <property type="match status" value="1"/>
</dbReference>
<dbReference type="InterPro" id="IPR022496">
    <property type="entry name" value="T6A_TsaB"/>
</dbReference>
<evidence type="ECO:0000313" key="2">
    <source>
        <dbReference type="EMBL" id="OLR55736.1"/>
    </source>
</evidence>
<dbReference type="CDD" id="cd24032">
    <property type="entry name" value="ASKHA_NBD_TsaB"/>
    <property type="match status" value="1"/>
</dbReference>
<dbReference type="PANTHER" id="PTHR11735">
    <property type="entry name" value="TRNA N6-ADENOSINE THREONYLCARBAMOYLTRANSFERASE"/>
    <property type="match status" value="1"/>
</dbReference>
<sequence>MYILGIETTGPVGSAALYDPQTGQLSMKRTEEPMGHLRRLAEMAQELLTENGISPRELRAVAASVGPGSYTGIRIGVSTARAMAQALSIPAVAVGALDQFRLCCDGARPVAVIFNARRGQVYGAVFDANGEDILKPGPYMLTEVLDRIREESVRPLFYGDGIDAGRELLTGFDLADKEERYPTAALTVRMAAEKLEAGETVSYQELLPRYMRETEAEQKLRDGTLARLREAKMAKFRSR</sequence>
<dbReference type="Pfam" id="PF00814">
    <property type="entry name" value="TsaD"/>
    <property type="match status" value="1"/>
</dbReference>
<dbReference type="PANTHER" id="PTHR11735:SF11">
    <property type="entry name" value="TRNA THREONYLCARBAMOYLADENOSINE BIOSYNTHESIS PROTEIN TSAB"/>
    <property type="match status" value="1"/>
</dbReference>
<dbReference type="SUPFAM" id="SSF53067">
    <property type="entry name" value="Actin-like ATPase domain"/>
    <property type="match status" value="2"/>
</dbReference>
<dbReference type="OrthoDB" id="9784166at2"/>
<evidence type="ECO:0000313" key="3">
    <source>
        <dbReference type="Proteomes" id="UP000187404"/>
    </source>
</evidence>
<dbReference type="InterPro" id="IPR000905">
    <property type="entry name" value="Gcp-like_dom"/>
</dbReference>
<name>A0A1Q9JHP8_9FIRM</name>
<dbReference type="AlphaFoldDB" id="A0A1Q9JHP8"/>
<proteinExistence type="predicted"/>